<dbReference type="RefSeq" id="WP_377913127.1">
    <property type="nucleotide sequence ID" value="NZ_JBHSKS010000003.1"/>
</dbReference>
<evidence type="ECO:0008006" key="4">
    <source>
        <dbReference type="Google" id="ProtNLM"/>
    </source>
</evidence>
<proteinExistence type="predicted"/>
<dbReference type="EMBL" id="JBHSKS010000003">
    <property type="protein sequence ID" value="MFC5191254.1"/>
    <property type="molecule type" value="Genomic_DNA"/>
</dbReference>
<accession>A0ABW0BUL8</accession>
<comment type="caution">
    <text evidence="2">The sequence shown here is derived from an EMBL/GenBank/DDBJ whole genome shotgun (WGS) entry which is preliminary data.</text>
</comment>
<evidence type="ECO:0000256" key="1">
    <source>
        <dbReference type="SAM" id="SignalP"/>
    </source>
</evidence>
<gene>
    <name evidence="2" type="ORF">ACFPIK_05715</name>
</gene>
<organism evidence="2 3">
    <name type="scientific">Algoriphagus aquatilis</name>
    <dbReference type="NCBI Taxonomy" id="490186"/>
    <lineage>
        <taxon>Bacteria</taxon>
        <taxon>Pseudomonadati</taxon>
        <taxon>Bacteroidota</taxon>
        <taxon>Cytophagia</taxon>
        <taxon>Cytophagales</taxon>
        <taxon>Cyclobacteriaceae</taxon>
        <taxon>Algoriphagus</taxon>
    </lineage>
</organism>
<evidence type="ECO:0000313" key="2">
    <source>
        <dbReference type="EMBL" id="MFC5191254.1"/>
    </source>
</evidence>
<dbReference type="Proteomes" id="UP001596163">
    <property type="component" value="Unassembled WGS sequence"/>
</dbReference>
<keyword evidence="3" id="KW-1185">Reference proteome</keyword>
<feature type="chain" id="PRO_5046517479" description="LTXXQ motif family protein" evidence="1">
    <location>
        <begin position="22"/>
        <end position="145"/>
    </location>
</feature>
<sequence length="145" mass="16961">MKKITPYLLLLFLLLAGNVMAQRPNQNIDPEKLQAARIAFITSRIDLKPEQAERFWPIFNKYTEQREASMKSISQLNRGGEAITEEEAKIRIQKRLQLQQKLIDEEKAFVAEVSKVITSKQVLMLHDIARDFNRYIYQRQRGQGN</sequence>
<name>A0ABW0BUL8_9BACT</name>
<reference evidence="3" key="1">
    <citation type="journal article" date="2019" name="Int. J. Syst. Evol. Microbiol.">
        <title>The Global Catalogue of Microorganisms (GCM) 10K type strain sequencing project: providing services to taxonomists for standard genome sequencing and annotation.</title>
        <authorList>
            <consortium name="The Broad Institute Genomics Platform"/>
            <consortium name="The Broad Institute Genome Sequencing Center for Infectious Disease"/>
            <person name="Wu L."/>
            <person name="Ma J."/>
        </authorList>
    </citation>
    <scope>NUCLEOTIDE SEQUENCE [LARGE SCALE GENOMIC DNA]</scope>
    <source>
        <strain evidence="3">CGMCC 1.7030</strain>
    </source>
</reference>
<feature type="signal peptide" evidence="1">
    <location>
        <begin position="1"/>
        <end position="21"/>
    </location>
</feature>
<evidence type="ECO:0000313" key="3">
    <source>
        <dbReference type="Proteomes" id="UP001596163"/>
    </source>
</evidence>
<protein>
    <recommendedName>
        <fullName evidence="4">LTXXQ motif family protein</fullName>
    </recommendedName>
</protein>
<keyword evidence="1" id="KW-0732">Signal</keyword>